<protein>
    <recommendedName>
        <fullName evidence="3">Zinc resistance-associated protein</fullName>
    </recommendedName>
</protein>
<reference evidence="2" key="1">
    <citation type="submission" date="2016-04" db="EMBL/GenBank/DDBJ databases">
        <authorList>
            <person name="Evans L.H."/>
            <person name="Alamgir A."/>
            <person name="Owens N."/>
            <person name="Weber N.D."/>
            <person name="Virtaneva K."/>
            <person name="Barbian K."/>
            <person name="Babar A."/>
            <person name="Rosenke K."/>
        </authorList>
    </citation>
    <scope>NUCLEOTIDE SEQUENCE</scope>
    <source>
        <strain evidence="2">92-2</strain>
    </source>
</reference>
<gene>
    <name evidence="2" type="ORF">KM92DES2_10898</name>
</gene>
<sequence length="201" mass="20348">MKTSKIVTSGAALTLAIFLGLSGVASARQGDGQGPAGMGPGTGMGMGMGPGMGYGMGPGMGLSSEQIETMQQIHQSFVEKTQPTMQQHFSKMAELNNLAAAGAKPDDARVKAAQKDLREIDAKLYSAKAEMLKQMSDKGIPFMAGHGMGRGMGHRMGGHGMGHGMMGNGMMGPGNCPGMAGMPGATNATGNAVQSGATGNK</sequence>
<organism evidence="2">
    <name type="scientific">uncultured Desulfovibrio sp</name>
    <dbReference type="NCBI Taxonomy" id="167968"/>
    <lineage>
        <taxon>Bacteria</taxon>
        <taxon>Pseudomonadati</taxon>
        <taxon>Thermodesulfobacteriota</taxon>
        <taxon>Desulfovibrionia</taxon>
        <taxon>Desulfovibrionales</taxon>
        <taxon>Desulfovibrionaceae</taxon>
        <taxon>Desulfovibrio</taxon>
        <taxon>environmental samples</taxon>
    </lineage>
</organism>
<feature type="signal peptide" evidence="1">
    <location>
        <begin position="1"/>
        <end position="27"/>
    </location>
</feature>
<dbReference type="InterPro" id="IPR025961">
    <property type="entry name" value="Metal_resist"/>
</dbReference>
<evidence type="ECO:0000313" key="2">
    <source>
        <dbReference type="EMBL" id="SBV97232.1"/>
    </source>
</evidence>
<dbReference type="Gene3D" id="1.20.120.1490">
    <property type="match status" value="1"/>
</dbReference>
<proteinExistence type="predicted"/>
<name>A0A212JCW5_9BACT</name>
<feature type="chain" id="PRO_5012510321" description="Zinc resistance-associated protein" evidence="1">
    <location>
        <begin position="28"/>
        <end position="201"/>
    </location>
</feature>
<accession>A0A212JCW5</accession>
<keyword evidence="1" id="KW-0732">Signal</keyword>
<dbReference type="AlphaFoldDB" id="A0A212JCW5"/>
<dbReference type="RefSeq" id="WP_227119369.1">
    <property type="nucleotide sequence ID" value="NZ_LT598928.1"/>
</dbReference>
<evidence type="ECO:0008006" key="3">
    <source>
        <dbReference type="Google" id="ProtNLM"/>
    </source>
</evidence>
<evidence type="ECO:0000256" key="1">
    <source>
        <dbReference type="SAM" id="SignalP"/>
    </source>
</evidence>
<dbReference type="EMBL" id="FLUP01000001">
    <property type="protein sequence ID" value="SBV97232.1"/>
    <property type="molecule type" value="Genomic_DNA"/>
</dbReference>
<dbReference type="Pfam" id="PF13801">
    <property type="entry name" value="Metal_resist"/>
    <property type="match status" value="1"/>
</dbReference>